<proteinExistence type="predicted"/>
<gene>
    <name evidence="2" type="ORF">KL86DYS1_31358</name>
</gene>
<dbReference type="GO" id="GO:0016747">
    <property type="term" value="F:acyltransferase activity, transferring groups other than amino-acyl groups"/>
    <property type="evidence" value="ECO:0007669"/>
    <property type="project" value="InterPro"/>
</dbReference>
<sequence>MKIIEASKDHFFIIQSLADRIWPPTFANILTSDQIRYMMDMMYSTSALEEQIEMLGHHYLLAEENGEYLGYVSYEFDYKDADITKIHKIYVLPSLQGKGVGRFFIDAVVRIAKEYGNAELSLNVNRFNKAIDFYKRLGFEVIKSEDIDIGNGFLMEDYVMNKKL</sequence>
<organism evidence="2">
    <name type="scientific">uncultured Dysgonomonas sp</name>
    <dbReference type="NCBI Taxonomy" id="206096"/>
    <lineage>
        <taxon>Bacteria</taxon>
        <taxon>Pseudomonadati</taxon>
        <taxon>Bacteroidota</taxon>
        <taxon>Bacteroidia</taxon>
        <taxon>Bacteroidales</taxon>
        <taxon>Dysgonomonadaceae</taxon>
        <taxon>Dysgonomonas</taxon>
        <taxon>environmental samples</taxon>
    </lineage>
</organism>
<dbReference type="RefSeq" id="WP_296944047.1">
    <property type="nucleotide sequence ID" value="NZ_LT599032.1"/>
</dbReference>
<name>A0A212K439_9BACT</name>
<dbReference type="Pfam" id="PF00583">
    <property type="entry name" value="Acetyltransf_1"/>
    <property type="match status" value="1"/>
</dbReference>
<dbReference type="CDD" id="cd04301">
    <property type="entry name" value="NAT_SF"/>
    <property type="match status" value="1"/>
</dbReference>
<dbReference type="SUPFAM" id="SSF55729">
    <property type="entry name" value="Acyl-CoA N-acyltransferases (Nat)"/>
    <property type="match status" value="1"/>
</dbReference>
<evidence type="ECO:0000313" key="2">
    <source>
        <dbReference type="EMBL" id="SBW06378.1"/>
    </source>
</evidence>
<reference evidence="2" key="1">
    <citation type="submission" date="2016-04" db="EMBL/GenBank/DDBJ databases">
        <authorList>
            <person name="Evans L.H."/>
            <person name="Alamgir A."/>
            <person name="Owens N."/>
            <person name="Weber N.D."/>
            <person name="Virtaneva K."/>
            <person name="Barbian K."/>
            <person name="Babar A."/>
            <person name="Rosenke K."/>
        </authorList>
    </citation>
    <scope>NUCLEOTIDE SEQUENCE</scope>
    <source>
        <strain evidence="2">86-1</strain>
    </source>
</reference>
<accession>A0A212K439</accession>
<dbReference type="PROSITE" id="PS51186">
    <property type="entry name" value="GNAT"/>
    <property type="match status" value="1"/>
</dbReference>
<dbReference type="InterPro" id="IPR016181">
    <property type="entry name" value="Acyl_CoA_acyltransferase"/>
</dbReference>
<protein>
    <recommendedName>
        <fullName evidence="1">N-acetyltransferase domain-containing protein</fullName>
    </recommendedName>
</protein>
<dbReference type="PANTHER" id="PTHR43617">
    <property type="entry name" value="L-AMINO ACID N-ACETYLTRANSFERASE"/>
    <property type="match status" value="1"/>
</dbReference>
<dbReference type="AlphaFoldDB" id="A0A212K439"/>
<dbReference type="EMBL" id="FLUM01000003">
    <property type="protein sequence ID" value="SBW06378.1"/>
    <property type="molecule type" value="Genomic_DNA"/>
</dbReference>
<dbReference type="InterPro" id="IPR000182">
    <property type="entry name" value="GNAT_dom"/>
</dbReference>
<evidence type="ECO:0000259" key="1">
    <source>
        <dbReference type="PROSITE" id="PS51186"/>
    </source>
</evidence>
<dbReference type="InterPro" id="IPR050276">
    <property type="entry name" value="MshD_Acetyltransferase"/>
</dbReference>
<dbReference type="Gene3D" id="3.40.630.30">
    <property type="match status" value="1"/>
</dbReference>
<feature type="domain" description="N-acetyltransferase" evidence="1">
    <location>
        <begin position="1"/>
        <end position="164"/>
    </location>
</feature>